<organism evidence="1 2">
    <name type="scientific">Caerostris darwini</name>
    <dbReference type="NCBI Taxonomy" id="1538125"/>
    <lineage>
        <taxon>Eukaryota</taxon>
        <taxon>Metazoa</taxon>
        <taxon>Ecdysozoa</taxon>
        <taxon>Arthropoda</taxon>
        <taxon>Chelicerata</taxon>
        <taxon>Arachnida</taxon>
        <taxon>Araneae</taxon>
        <taxon>Araneomorphae</taxon>
        <taxon>Entelegynae</taxon>
        <taxon>Araneoidea</taxon>
        <taxon>Araneidae</taxon>
        <taxon>Caerostris</taxon>
    </lineage>
</organism>
<dbReference type="GO" id="GO:0003677">
    <property type="term" value="F:DNA binding"/>
    <property type="evidence" value="ECO:0007669"/>
    <property type="project" value="InterPro"/>
</dbReference>
<dbReference type="Proteomes" id="UP001054837">
    <property type="component" value="Unassembled WGS sequence"/>
</dbReference>
<dbReference type="GO" id="GO:0030527">
    <property type="term" value="F:structural constituent of chromatin"/>
    <property type="evidence" value="ECO:0007669"/>
    <property type="project" value="InterPro"/>
</dbReference>
<name>A0AAV4Q039_9ARAC</name>
<protein>
    <recommendedName>
        <fullName evidence="3">Histone H2A</fullName>
    </recommendedName>
</protein>
<proteinExistence type="predicted"/>
<dbReference type="Gene3D" id="1.10.20.10">
    <property type="entry name" value="Histone, subunit A"/>
    <property type="match status" value="1"/>
</dbReference>
<evidence type="ECO:0000313" key="1">
    <source>
        <dbReference type="EMBL" id="GIY01496.1"/>
    </source>
</evidence>
<keyword evidence="2" id="KW-1185">Reference proteome</keyword>
<evidence type="ECO:0000313" key="2">
    <source>
        <dbReference type="Proteomes" id="UP001054837"/>
    </source>
</evidence>
<gene>
    <name evidence="1" type="primary">AVEN_206650_1</name>
    <name evidence="1" type="ORF">CDAR_196801</name>
</gene>
<comment type="caution">
    <text evidence="1">The sequence shown here is derived from an EMBL/GenBank/DDBJ whole genome shotgun (WGS) entry which is preliminary data.</text>
</comment>
<dbReference type="PRINTS" id="PR00620">
    <property type="entry name" value="HISTONEH2A"/>
</dbReference>
<evidence type="ECO:0008006" key="3">
    <source>
        <dbReference type="Google" id="ProtNLM"/>
    </source>
</evidence>
<dbReference type="SUPFAM" id="SSF47113">
    <property type="entry name" value="Histone-fold"/>
    <property type="match status" value="1"/>
</dbReference>
<accession>A0AAV4Q039</accession>
<dbReference type="InterPro" id="IPR009072">
    <property type="entry name" value="Histone-fold"/>
</dbReference>
<dbReference type="PANTHER" id="PTHR23430">
    <property type="entry name" value="HISTONE H2A"/>
    <property type="match status" value="1"/>
</dbReference>
<dbReference type="EMBL" id="BPLQ01003582">
    <property type="protein sequence ID" value="GIY01496.1"/>
    <property type="molecule type" value="Genomic_DNA"/>
</dbReference>
<dbReference type="AlphaFoldDB" id="A0AAV4Q039"/>
<dbReference type="GO" id="GO:0000786">
    <property type="term" value="C:nucleosome"/>
    <property type="evidence" value="ECO:0007669"/>
    <property type="project" value="InterPro"/>
</dbReference>
<sequence length="89" mass="9638">MPGKNSRTYVAPMFPVQEIHKQLKKIDKNIPASVAVFLAAAEEYLAAEIIEKAAAKSRQKGLSTIGVNEISEGIKADEDLNTLLGKSLQ</sequence>
<dbReference type="GO" id="GO:0046982">
    <property type="term" value="F:protein heterodimerization activity"/>
    <property type="evidence" value="ECO:0007669"/>
    <property type="project" value="InterPro"/>
</dbReference>
<reference evidence="1 2" key="1">
    <citation type="submission" date="2021-06" db="EMBL/GenBank/DDBJ databases">
        <title>Caerostris darwini draft genome.</title>
        <authorList>
            <person name="Kono N."/>
            <person name="Arakawa K."/>
        </authorList>
    </citation>
    <scope>NUCLEOTIDE SEQUENCE [LARGE SCALE GENOMIC DNA]</scope>
</reference>
<dbReference type="InterPro" id="IPR002119">
    <property type="entry name" value="Histone_H2A"/>
</dbReference>